<dbReference type="EMBL" id="LT598466">
    <property type="protein sequence ID" value="SCU84350.1"/>
    <property type="molecule type" value="Genomic_DNA"/>
</dbReference>
<reference evidence="11" key="1">
    <citation type="submission" date="2016-03" db="EMBL/GenBank/DDBJ databases">
        <authorList>
            <person name="Devillers H."/>
        </authorList>
    </citation>
    <scope>NUCLEOTIDE SEQUENCE [LARGE SCALE GENOMIC DNA]</scope>
</reference>
<comment type="catalytic activity">
    <reaction evidence="5 8">
        <text>succinate semialdehyde + NAD(+) + H2O = succinate + NADH + 2 H(+)</text>
        <dbReference type="Rhea" id="RHEA:13217"/>
        <dbReference type="ChEBI" id="CHEBI:15377"/>
        <dbReference type="ChEBI" id="CHEBI:15378"/>
        <dbReference type="ChEBI" id="CHEBI:30031"/>
        <dbReference type="ChEBI" id="CHEBI:57540"/>
        <dbReference type="ChEBI" id="CHEBI:57706"/>
        <dbReference type="ChEBI" id="CHEBI:57945"/>
        <dbReference type="EC" id="1.2.1.16"/>
    </reaction>
</comment>
<dbReference type="UniPathway" id="UPA00733"/>
<evidence type="ECO:0000256" key="6">
    <source>
        <dbReference type="PROSITE-ProRule" id="PRU10007"/>
    </source>
</evidence>
<evidence type="ECO:0000313" key="11">
    <source>
        <dbReference type="Proteomes" id="UP000191024"/>
    </source>
</evidence>
<proteinExistence type="inferred from homology"/>
<dbReference type="Gene3D" id="3.40.605.10">
    <property type="entry name" value="Aldehyde Dehydrogenase, Chain A, domain 1"/>
    <property type="match status" value="1"/>
</dbReference>
<dbReference type="InterPro" id="IPR016163">
    <property type="entry name" value="Ald_DH_C"/>
</dbReference>
<dbReference type="PROSITE" id="PS00687">
    <property type="entry name" value="ALDEHYDE_DEHYDR_GLU"/>
    <property type="match status" value="1"/>
</dbReference>
<evidence type="ECO:0000256" key="2">
    <source>
        <dbReference type="ARBA" id="ARBA00009986"/>
    </source>
</evidence>
<evidence type="ECO:0000256" key="3">
    <source>
        <dbReference type="ARBA" id="ARBA00023002"/>
    </source>
</evidence>
<dbReference type="GO" id="GO:0005737">
    <property type="term" value="C:cytoplasm"/>
    <property type="evidence" value="ECO:0007669"/>
    <property type="project" value="TreeGrafter"/>
</dbReference>
<keyword evidence="11" id="KW-1185">Reference proteome</keyword>
<dbReference type="InterPro" id="IPR010102">
    <property type="entry name" value="Succ_semiAld_DH"/>
</dbReference>
<gene>
    <name evidence="10" type="ORF">LAMI_0C07162G</name>
</gene>
<protein>
    <recommendedName>
        <fullName evidence="8">Succinate-semialdehyde dehydrogenase</fullName>
        <ecNumber evidence="8">1.2.1.16</ecNumber>
    </recommendedName>
</protein>
<dbReference type="InterPro" id="IPR016162">
    <property type="entry name" value="Ald_DH_N"/>
</dbReference>
<feature type="domain" description="Aldehyde dehydrogenase" evidence="9">
    <location>
        <begin position="43"/>
        <end position="504"/>
    </location>
</feature>
<dbReference type="InterPro" id="IPR015590">
    <property type="entry name" value="Aldehyde_DH_dom"/>
</dbReference>
<dbReference type="Proteomes" id="UP000191024">
    <property type="component" value="Chromosome C"/>
</dbReference>
<dbReference type="FunFam" id="3.40.309.10:FF:000004">
    <property type="entry name" value="Succinate-semialdehyde dehydrogenase I"/>
    <property type="match status" value="1"/>
</dbReference>
<feature type="active site" evidence="6">
    <location>
        <position position="280"/>
    </location>
</feature>
<comment type="similarity">
    <text evidence="2 7">Belongs to the aldehyde dehydrogenase family.</text>
</comment>
<dbReference type="NCBIfam" id="TIGR01780">
    <property type="entry name" value="SSADH"/>
    <property type="match status" value="1"/>
</dbReference>
<evidence type="ECO:0000256" key="1">
    <source>
        <dbReference type="ARBA" id="ARBA00005176"/>
    </source>
</evidence>
<dbReference type="Pfam" id="PF00171">
    <property type="entry name" value="Aldedh"/>
    <property type="match status" value="1"/>
</dbReference>
<dbReference type="GO" id="GO:0036243">
    <property type="term" value="F:succinate-semialdehyde dehydrogenase (NADP+) activity"/>
    <property type="evidence" value="ECO:0007669"/>
    <property type="project" value="RHEA"/>
</dbReference>
<dbReference type="EC" id="1.2.1.16" evidence="8"/>
<evidence type="ECO:0000313" key="10">
    <source>
        <dbReference type="EMBL" id="SCU84350.1"/>
    </source>
</evidence>
<dbReference type="FunFam" id="3.40.605.10:FF:000005">
    <property type="entry name" value="Succinate-semialdehyde dehydrogenase I"/>
    <property type="match status" value="1"/>
</dbReference>
<dbReference type="InterPro" id="IPR029510">
    <property type="entry name" value="Ald_DH_CS_GLU"/>
</dbReference>
<comment type="catalytic activity">
    <reaction evidence="4 8">
        <text>succinate semialdehyde + NADP(+) + H2O = succinate + NADPH + 2 H(+)</text>
        <dbReference type="Rhea" id="RHEA:13213"/>
        <dbReference type="ChEBI" id="CHEBI:15377"/>
        <dbReference type="ChEBI" id="CHEBI:15378"/>
        <dbReference type="ChEBI" id="CHEBI:30031"/>
        <dbReference type="ChEBI" id="CHEBI:57706"/>
        <dbReference type="ChEBI" id="CHEBI:57783"/>
        <dbReference type="ChEBI" id="CHEBI:58349"/>
        <dbReference type="EC" id="1.2.1.16"/>
    </reaction>
</comment>
<dbReference type="SUPFAM" id="SSF53720">
    <property type="entry name" value="ALDH-like"/>
    <property type="match status" value="1"/>
</dbReference>
<dbReference type="PANTHER" id="PTHR43353">
    <property type="entry name" value="SUCCINATE-SEMIALDEHYDE DEHYDROGENASE, MITOCHONDRIAL"/>
    <property type="match status" value="1"/>
</dbReference>
<organism evidence="10 11">
    <name type="scientific">Lachancea mirantina</name>
    <dbReference type="NCBI Taxonomy" id="1230905"/>
    <lineage>
        <taxon>Eukaryota</taxon>
        <taxon>Fungi</taxon>
        <taxon>Dikarya</taxon>
        <taxon>Ascomycota</taxon>
        <taxon>Saccharomycotina</taxon>
        <taxon>Saccharomycetes</taxon>
        <taxon>Saccharomycetales</taxon>
        <taxon>Saccharomycetaceae</taxon>
        <taxon>Lachancea</taxon>
    </lineage>
</organism>
<keyword evidence="3 7" id="KW-0560">Oxidoreductase</keyword>
<dbReference type="PANTHER" id="PTHR43353:SF5">
    <property type="entry name" value="SUCCINATE-SEMIALDEHYDE DEHYDROGENASE, MITOCHONDRIAL"/>
    <property type="match status" value="1"/>
</dbReference>
<evidence type="ECO:0000256" key="8">
    <source>
        <dbReference type="RuleBase" id="RU365091"/>
    </source>
</evidence>
<dbReference type="GO" id="GO:0009450">
    <property type="term" value="P:gamma-aminobutyric acid catabolic process"/>
    <property type="evidence" value="ECO:0007669"/>
    <property type="project" value="UniProtKB-UniPathway"/>
</dbReference>
<comment type="pathway">
    <text evidence="1 8">Amino-acid degradation; 4-aminobutanoate degradation.</text>
</comment>
<evidence type="ECO:0000256" key="5">
    <source>
        <dbReference type="ARBA" id="ARBA00052698"/>
    </source>
</evidence>
<dbReference type="STRING" id="1230905.A0A1G4J3T7"/>
<dbReference type="AlphaFoldDB" id="A0A1G4J3T7"/>
<accession>A0A1G4J3T7</accession>
<dbReference type="CDD" id="cd07103">
    <property type="entry name" value="ALDH_F5_SSADH_GabD"/>
    <property type="match status" value="1"/>
</dbReference>
<dbReference type="Gene3D" id="3.40.309.10">
    <property type="entry name" value="Aldehyde Dehydrogenase, Chain A, domain 2"/>
    <property type="match status" value="1"/>
</dbReference>
<dbReference type="InterPro" id="IPR050740">
    <property type="entry name" value="Aldehyde_DH_Superfamily"/>
</dbReference>
<sequence>MLSIPVFVGFHPITFPNPRMTSIRPHFDNPELIRDAAFVNGEWVRSSGSTFEVTDPATGQVIAKLPDQPVAVVDEAIEAASNAFKSYRKTTTRQRSAWLRNLFNLMTENAQDLGKIVSWENGKPLAEAVGEVKYAASYFEWFAEEAPRVYGTVIQPANPSNRVFTERVPVGVCGIVCPWNFPSAMITRKAAPAFAAGCTVVLKPDSQTPLSALALAYLAQKAGFPPGVFNVVLSHTKTPEFGLKLCKSPKIRKVSFTGSTAVGKILMQQSASTLKKLSMELGGNAPFIVFEDADLDAAVAQALACKFRGMGQTCVCANRLYVQRTVMDKFSAKLANEVSKFVIGPGLQDNVTHGPLINAKAIQKVEEHVQDATEKGAKVVLAGGRLPELGDNFYAPTILSNVPSNARVNSEETFGPLCAITAFDTAEEVVKYANDTELGLASYVFSKNIDTVYTVAEALEAGMVSCNTGLFSEASIPFGGVKESGFGREGSLHGIEDYTVLKTITIGGLPERL</sequence>
<dbReference type="OrthoDB" id="310895at2759"/>
<evidence type="ECO:0000256" key="7">
    <source>
        <dbReference type="RuleBase" id="RU003345"/>
    </source>
</evidence>
<evidence type="ECO:0000259" key="9">
    <source>
        <dbReference type="Pfam" id="PF00171"/>
    </source>
</evidence>
<dbReference type="GO" id="GO:0004777">
    <property type="term" value="F:succinate-semialdehyde dehydrogenase (NAD+) activity"/>
    <property type="evidence" value="ECO:0007669"/>
    <property type="project" value="UniProtKB-UniRule"/>
</dbReference>
<evidence type="ECO:0000256" key="4">
    <source>
        <dbReference type="ARBA" id="ARBA00050387"/>
    </source>
</evidence>
<dbReference type="InterPro" id="IPR016161">
    <property type="entry name" value="Ald_DH/histidinol_DH"/>
</dbReference>
<name>A0A1G4J3T7_9SACH</name>